<dbReference type="Proteomes" id="UP000664203">
    <property type="component" value="Unassembled WGS sequence"/>
</dbReference>
<sequence length="69" mass="7174">MAPTTIDATPESTAEKVNMQVKTETELASVENTAPTPSADADGAGNANAKMTTEIKTPNAKEKKASFYG</sequence>
<evidence type="ECO:0000313" key="2">
    <source>
        <dbReference type="EMBL" id="CAF9916989.1"/>
    </source>
</evidence>
<name>A0A8H3IKH5_9LECA</name>
<evidence type="ECO:0000256" key="1">
    <source>
        <dbReference type="SAM" id="MobiDB-lite"/>
    </source>
</evidence>
<dbReference type="AlphaFoldDB" id="A0A8H3IKH5"/>
<protein>
    <submittedName>
        <fullName evidence="2">Uncharacterized protein</fullName>
    </submittedName>
</protein>
<reference evidence="2" key="1">
    <citation type="submission" date="2021-03" db="EMBL/GenBank/DDBJ databases">
        <authorList>
            <person name="Tagirdzhanova G."/>
        </authorList>
    </citation>
    <scope>NUCLEOTIDE SEQUENCE</scope>
</reference>
<keyword evidence="3" id="KW-1185">Reference proteome</keyword>
<feature type="compositionally biased region" description="Low complexity" evidence="1">
    <location>
        <begin position="39"/>
        <end position="49"/>
    </location>
</feature>
<comment type="caution">
    <text evidence="2">The sequence shown here is derived from an EMBL/GenBank/DDBJ whole genome shotgun (WGS) entry which is preliminary data.</text>
</comment>
<gene>
    <name evidence="2" type="ORF">ALECFALPRED_010946</name>
</gene>
<proteinExistence type="predicted"/>
<accession>A0A8H3IKH5</accession>
<feature type="region of interest" description="Disordered" evidence="1">
    <location>
        <begin position="25"/>
        <end position="69"/>
    </location>
</feature>
<evidence type="ECO:0000313" key="3">
    <source>
        <dbReference type="Proteomes" id="UP000664203"/>
    </source>
</evidence>
<organism evidence="2 3">
    <name type="scientific">Alectoria fallacina</name>
    <dbReference type="NCBI Taxonomy" id="1903189"/>
    <lineage>
        <taxon>Eukaryota</taxon>
        <taxon>Fungi</taxon>
        <taxon>Dikarya</taxon>
        <taxon>Ascomycota</taxon>
        <taxon>Pezizomycotina</taxon>
        <taxon>Lecanoromycetes</taxon>
        <taxon>OSLEUM clade</taxon>
        <taxon>Lecanoromycetidae</taxon>
        <taxon>Lecanorales</taxon>
        <taxon>Lecanorineae</taxon>
        <taxon>Parmeliaceae</taxon>
        <taxon>Alectoria</taxon>
    </lineage>
</organism>
<dbReference type="EMBL" id="CAJPDR010000095">
    <property type="protein sequence ID" value="CAF9916989.1"/>
    <property type="molecule type" value="Genomic_DNA"/>
</dbReference>
<feature type="compositionally biased region" description="Basic and acidic residues" evidence="1">
    <location>
        <begin position="59"/>
        <end position="69"/>
    </location>
</feature>